<comment type="caution">
    <text evidence="2">The sequence shown here is derived from an EMBL/GenBank/DDBJ whole genome shotgun (WGS) entry which is preliminary data.</text>
</comment>
<reference evidence="2 3" key="1">
    <citation type="submission" date="2018-06" db="EMBL/GenBank/DDBJ databases">
        <title>Genomic Encyclopedia of Archaeal and Bacterial Type Strains, Phase II (KMG-II): from individual species to whole genera.</title>
        <authorList>
            <person name="Goeker M."/>
        </authorList>
    </citation>
    <scope>NUCLEOTIDE SEQUENCE [LARGE SCALE GENOMIC DNA]</scope>
    <source>
        <strain evidence="2 3">DSM 12408</strain>
    </source>
</reference>
<dbReference type="InterPro" id="IPR024294">
    <property type="entry name" value="DUF3810"/>
</dbReference>
<feature type="transmembrane region" description="Helical" evidence="1">
    <location>
        <begin position="48"/>
        <end position="74"/>
    </location>
</feature>
<protein>
    <submittedName>
        <fullName evidence="2">Uncharacterized protein DUF3810</fullName>
    </submittedName>
</protein>
<dbReference type="Pfam" id="PF12725">
    <property type="entry name" value="DUF3810"/>
    <property type="match status" value="1"/>
</dbReference>
<keyword evidence="1" id="KW-0472">Membrane</keyword>
<feature type="transmembrane region" description="Helical" evidence="1">
    <location>
        <begin position="86"/>
        <end position="108"/>
    </location>
</feature>
<keyword evidence="3" id="KW-1185">Reference proteome</keyword>
<name>A0A1A7R322_9FLAO</name>
<dbReference type="RefSeq" id="WP_066432704.1">
    <property type="nucleotide sequence ID" value="NZ_LZRN01000011.1"/>
</dbReference>
<dbReference type="STRING" id="49280.A9996_07205"/>
<dbReference type="EMBL" id="QLLQ01000004">
    <property type="protein sequence ID" value="RAJ25300.1"/>
    <property type="molecule type" value="Genomic_DNA"/>
</dbReference>
<evidence type="ECO:0000256" key="1">
    <source>
        <dbReference type="SAM" id="Phobius"/>
    </source>
</evidence>
<gene>
    <name evidence="2" type="ORF">LX77_01603</name>
</gene>
<keyword evidence="1" id="KW-0812">Transmembrane</keyword>
<dbReference type="AlphaFoldDB" id="A0A1A7R322"/>
<proteinExistence type="predicted"/>
<evidence type="ECO:0000313" key="2">
    <source>
        <dbReference type="EMBL" id="RAJ25300.1"/>
    </source>
</evidence>
<evidence type="ECO:0000313" key="3">
    <source>
        <dbReference type="Proteomes" id="UP000248987"/>
    </source>
</evidence>
<accession>A0A1A7R322</accession>
<organism evidence="2 3">
    <name type="scientific">Gelidibacter algens</name>
    <dbReference type="NCBI Taxonomy" id="49280"/>
    <lineage>
        <taxon>Bacteria</taxon>
        <taxon>Pseudomonadati</taxon>
        <taxon>Bacteroidota</taxon>
        <taxon>Flavobacteriia</taxon>
        <taxon>Flavobacteriales</taxon>
        <taxon>Flavobacteriaceae</taxon>
        <taxon>Gelidibacter</taxon>
    </lineage>
</organism>
<dbReference type="Proteomes" id="UP000248987">
    <property type="component" value="Unassembled WGS sequence"/>
</dbReference>
<keyword evidence="1" id="KW-1133">Transmembrane helix</keyword>
<dbReference type="OrthoDB" id="1048788at2"/>
<sequence length="355" mass="41544">MRKHTKLIIALSLILQILLIKVLANFPEFVEKYYSNGIYQWISKLMHFVFGWIPFSVGDILYTVAVLYVIRWFFKNRKRVRQDTKNYFLDILSAVSVGYFAFHILWAFNYYRLPLHKSLNIKNEYSTEQLVKFTEELILKTNVIHGIIEEQDTSMVIMPYTKRELIALAPKGYDRLAKEYPNLAYWPSSLKRSIYSLPLTYMGFSGYLNPFTNEAQIDGLIPTYKYPTTTSHEIAHQLGFAAENEANFIGAMAAMKHDNIYFNYSGYSFALQHCLNDLYVRDPAKYEELLITIHIGVLKNYEEARLFWQSYENISEPFFKNTYSGFLMANNQRGGIESYSYVVALLVNYFDTHPL</sequence>